<keyword evidence="1" id="KW-0472">Membrane</keyword>
<accession>A0A346NQD6</accession>
<organism evidence="2 3">
    <name type="scientific">Salinimonas sediminis</name>
    <dbReference type="NCBI Taxonomy" id="2303538"/>
    <lineage>
        <taxon>Bacteria</taxon>
        <taxon>Pseudomonadati</taxon>
        <taxon>Pseudomonadota</taxon>
        <taxon>Gammaproteobacteria</taxon>
        <taxon>Alteromonadales</taxon>
        <taxon>Alteromonadaceae</taxon>
        <taxon>Alteromonas/Salinimonas group</taxon>
        <taxon>Salinimonas</taxon>
    </lineage>
</organism>
<protein>
    <submittedName>
        <fullName evidence="2">Uncharacterized protein</fullName>
    </submittedName>
</protein>
<sequence>MTELEQAIGHRQKNLKLLLCVALVSLLLLMAMAYSTYQNFDTVYAQKLSVYPATSAIATLPNVFGVVCLTLLVVAVLARVQRANQALALKAYSLLMSQAFQARQSQHSNIVNRFLHAAGLPSDYSMNRLAKVKTYHFVSHSFAISRVVAKDQATWIAVSRAIQQSVSERS</sequence>
<dbReference type="RefSeq" id="WP_117317929.1">
    <property type="nucleotide sequence ID" value="NZ_CP031769.1"/>
</dbReference>
<evidence type="ECO:0000313" key="2">
    <source>
        <dbReference type="EMBL" id="AXR07743.1"/>
    </source>
</evidence>
<keyword evidence="1" id="KW-1133">Transmembrane helix</keyword>
<dbReference type="OrthoDB" id="6385231at2"/>
<name>A0A346NQD6_9ALTE</name>
<proteinExistence type="predicted"/>
<evidence type="ECO:0000313" key="3">
    <source>
        <dbReference type="Proteomes" id="UP000262073"/>
    </source>
</evidence>
<dbReference type="KEGG" id="salm:D0Y50_16080"/>
<keyword evidence="1" id="KW-0812">Transmembrane</keyword>
<dbReference type="EMBL" id="CP031769">
    <property type="protein sequence ID" value="AXR07743.1"/>
    <property type="molecule type" value="Genomic_DNA"/>
</dbReference>
<evidence type="ECO:0000256" key="1">
    <source>
        <dbReference type="SAM" id="Phobius"/>
    </source>
</evidence>
<feature type="transmembrane region" description="Helical" evidence="1">
    <location>
        <begin position="57"/>
        <end position="80"/>
    </location>
</feature>
<feature type="transmembrane region" description="Helical" evidence="1">
    <location>
        <begin position="17"/>
        <end position="37"/>
    </location>
</feature>
<dbReference type="Proteomes" id="UP000262073">
    <property type="component" value="Chromosome"/>
</dbReference>
<dbReference type="AlphaFoldDB" id="A0A346NQD6"/>
<reference evidence="2 3" key="1">
    <citation type="submission" date="2018-08" db="EMBL/GenBank/DDBJ databases">
        <title>Salinimonas sediminis sp. nov., a piezophilic bacterium isolated from a deep-sea sediment sample from the New Britain Trench.</title>
        <authorList>
            <person name="Cao J."/>
        </authorList>
    </citation>
    <scope>NUCLEOTIDE SEQUENCE [LARGE SCALE GENOMIC DNA]</scope>
    <source>
        <strain evidence="2 3">N102</strain>
    </source>
</reference>
<keyword evidence="3" id="KW-1185">Reference proteome</keyword>
<gene>
    <name evidence="2" type="ORF">D0Y50_16080</name>
</gene>